<accession>A0A0T6BD09</accession>
<dbReference type="PANTHER" id="PTHR11086">
    <property type="entry name" value="DEOXYCYTIDYLATE DEAMINASE-RELATED"/>
    <property type="match status" value="1"/>
</dbReference>
<keyword evidence="14" id="KW-1185">Reference proteome</keyword>
<evidence type="ECO:0000256" key="8">
    <source>
        <dbReference type="ARBA" id="ARBA00038938"/>
    </source>
</evidence>
<dbReference type="InterPro" id="IPR035105">
    <property type="entry name" value="Deoxycytidylate_deaminase_dom"/>
</dbReference>
<keyword evidence="3" id="KW-0479">Metal-binding</keyword>
<dbReference type="InterPro" id="IPR002125">
    <property type="entry name" value="CMP_dCMP_dom"/>
</dbReference>
<dbReference type="Proteomes" id="UP000051574">
    <property type="component" value="Unassembled WGS sequence"/>
</dbReference>
<dbReference type="InterPro" id="IPR016193">
    <property type="entry name" value="Cytidine_deaminase-like"/>
</dbReference>
<feature type="domain" description="CMP/dCMP-type deaminase" evidence="12">
    <location>
        <begin position="23"/>
        <end position="160"/>
    </location>
</feature>
<comment type="catalytic activity">
    <reaction evidence="10">
        <text>dCMP + H2O + H(+) = dUMP + NH4(+)</text>
        <dbReference type="Rhea" id="RHEA:22924"/>
        <dbReference type="ChEBI" id="CHEBI:15377"/>
        <dbReference type="ChEBI" id="CHEBI:15378"/>
        <dbReference type="ChEBI" id="CHEBI:28938"/>
        <dbReference type="ChEBI" id="CHEBI:57566"/>
        <dbReference type="ChEBI" id="CHEBI:246422"/>
        <dbReference type="EC" id="3.5.4.12"/>
    </reaction>
</comment>
<evidence type="ECO:0000256" key="4">
    <source>
        <dbReference type="ARBA" id="ARBA00022727"/>
    </source>
</evidence>
<dbReference type="SUPFAM" id="SSF53927">
    <property type="entry name" value="Cytidine deaminase-like"/>
    <property type="match status" value="1"/>
</dbReference>
<evidence type="ECO:0000256" key="6">
    <source>
        <dbReference type="ARBA" id="ARBA00022833"/>
    </source>
</evidence>
<dbReference type="Gene3D" id="3.40.140.10">
    <property type="entry name" value="Cytidine Deaminase, domain 2"/>
    <property type="match status" value="1"/>
</dbReference>
<evidence type="ECO:0000256" key="5">
    <source>
        <dbReference type="ARBA" id="ARBA00022801"/>
    </source>
</evidence>
<dbReference type="PROSITE" id="PS51747">
    <property type="entry name" value="CYT_DCMP_DEAMINASES_2"/>
    <property type="match status" value="1"/>
</dbReference>
<dbReference type="OrthoDB" id="6710946at2759"/>
<feature type="non-terminal residue" evidence="13">
    <location>
        <position position="1"/>
    </location>
</feature>
<evidence type="ECO:0000256" key="3">
    <source>
        <dbReference type="ARBA" id="ARBA00022723"/>
    </source>
</evidence>
<evidence type="ECO:0000256" key="2">
    <source>
        <dbReference type="ARBA" id="ARBA00006576"/>
    </source>
</evidence>
<dbReference type="AlphaFoldDB" id="A0A0T6BD09"/>
<dbReference type="PANTHER" id="PTHR11086:SF18">
    <property type="entry name" value="DEOXYCYTIDYLATE DEAMINASE"/>
    <property type="match status" value="1"/>
</dbReference>
<keyword evidence="4" id="KW-0545">Nucleotide biosynthesis</keyword>
<organism evidence="13 14">
    <name type="scientific">Oryctes borbonicus</name>
    <dbReference type="NCBI Taxonomy" id="1629725"/>
    <lineage>
        <taxon>Eukaryota</taxon>
        <taxon>Metazoa</taxon>
        <taxon>Ecdysozoa</taxon>
        <taxon>Arthropoda</taxon>
        <taxon>Hexapoda</taxon>
        <taxon>Insecta</taxon>
        <taxon>Pterygota</taxon>
        <taxon>Neoptera</taxon>
        <taxon>Endopterygota</taxon>
        <taxon>Coleoptera</taxon>
        <taxon>Polyphaga</taxon>
        <taxon>Scarabaeiformia</taxon>
        <taxon>Scarabaeidae</taxon>
        <taxon>Dynastinae</taxon>
        <taxon>Oryctes</taxon>
    </lineage>
</organism>
<comment type="function">
    <text evidence="7">Supplies the nucleotide substrate for thymidylate synthetase.</text>
</comment>
<dbReference type="FunFam" id="3.40.140.10:FF:000021">
    <property type="entry name" value="Deoxycytidylate deaminase"/>
    <property type="match status" value="1"/>
</dbReference>
<name>A0A0T6BD09_9SCAR</name>
<dbReference type="GO" id="GO:0005737">
    <property type="term" value="C:cytoplasm"/>
    <property type="evidence" value="ECO:0007669"/>
    <property type="project" value="TreeGrafter"/>
</dbReference>
<dbReference type="EMBL" id="LJIG01001724">
    <property type="protein sequence ID" value="KRT85216.1"/>
    <property type="molecule type" value="Genomic_DNA"/>
</dbReference>
<evidence type="ECO:0000256" key="10">
    <source>
        <dbReference type="ARBA" id="ARBA00052978"/>
    </source>
</evidence>
<evidence type="ECO:0000256" key="7">
    <source>
        <dbReference type="ARBA" id="ARBA00037036"/>
    </source>
</evidence>
<evidence type="ECO:0000256" key="1">
    <source>
        <dbReference type="ARBA" id="ARBA00001947"/>
    </source>
</evidence>
<evidence type="ECO:0000256" key="9">
    <source>
        <dbReference type="ARBA" id="ARBA00041763"/>
    </source>
</evidence>
<proteinExistence type="inferred from homology"/>
<dbReference type="CDD" id="cd01286">
    <property type="entry name" value="deoxycytidylate_deaminase"/>
    <property type="match status" value="1"/>
</dbReference>
<dbReference type="GO" id="GO:0004132">
    <property type="term" value="F:dCMP deaminase activity"/>
    <property type="evidence" value="ECO:0007669"/>
    <property type="project" value="UniProtKB-EC"/>
</dbReference>
<evidence type="ECO:0000313" key="14">
    <source>
        <dbReference type="Proteomes" id="UP000051574"/>
    </source>
</evidence>
<dbReference type="Pfam" id="PF00383">
    <property type="entry name" value="dCMP_cyt_deam_1"/>
    <property type="match status" value="1"/>
</dbReference>
<evidence type="ECO:0000259" key="12">
    <source>
        <dbReference type="PROSITE" id="PS51747"/>
    </source>
</evidence>
<comment type="similarity">
    <text evidence="2">Belongs to the cytidine and deoxycytidylate deaminase family.</text>
</comment>
<evidence type="ECO:0000313" key="13">
    <source>
        <dbReference type="EMBL" id="KRT85216.1"/>
    </source>
</evidence>
<comment type="cofactor">
    <cofactor evidence="1">
        <name>Zn(2+)</name>
        <dbReference type="ChEBI" id="CHEBI:29105"/>
    </cofactor>
</comment>
<dbReference type="InterPro" id="IPR016192">
    <property type="entry name" value="APOBEC/CMP_deaminase_Zn-bd"/>
</dbReference>
<dbReference type="EC" id="3.5.4.12" evidence="8"/>
<gene>
    <name evidence="13" type="ORF">AMK59_2303</name>
</gene>
<protein>
    <recommendedName>
        <fullName evidence="11">Probable deoxycytidylate deaminase</fullName>
        <ecNumber evidence="8">3.5.4.12</ecNumber>
    </recommendedName>
    <alternativeName>
        <fullName evidence="9">dCMP deaminase</fullName>
    </alternativeName>
</protein>
<reference evidence="13 14" key="1">
    <citation type="submission" date="2015-09" db="EMBL/GenBank/DDBJ databases">
        <title>Draft genome of the scarab beetle Oryctes borbonicus.</title>
        <authorList>
            <person name="Meyer J.M."/>
            <person name="Markov G.V."/>
            <person name="Baskaran P."/>
            <person name="Herrmann M."/>
            <person name="Sommer R.J."/>
            <person name="Roedelsperger C."/>
        </authorList>
    </citation>
    <scope>NUCLEOTIDE SEQUENCE [LARGE SCALE GENOMIC DNA]</scope>
    <source>
        <strain evidence="13">OB123</strain>
        <tissue evidence="13">Whole animal</tissue>
    </source>
</reference>
<dbReference type="PROSITE" id="PS00903">
    <property type="entry name" value="CYT_DCMP_DEAMINASES_1"/>
    <property type="match status" value="1"/>
</dbReference>
<comment type="caution">
    <text evidence="13">The sequence shown here is derived from an EMBL/GenBank/DDBJ whole genome shotgun (WGS) entry which is preliminary data.</text>
</comment>
<dbReference type="GO" id="GO:0008270">
    <property type="term" value="F:zinc ion binding"/>
    <property type="evidence" value="ECO:0007669"/>
    <property type="project" value="InterPro"/>
</dbReference>
<evidence type="ECO:0000256" key="11">
    <source>
        <dbReference type="ARBA" id="ARBA00071625"/>
    </source>
</evidence>
<keyword evidence="5" id="KW-0378">Hydrolase</keyword>
<dbReference type="GO" id="GO:0009165">
    <property type="term" value="P:nucleotide biosynthetic process"/>
    <property type="evidence" value="ECO:0007669"/>
    <property type="project" value="UniProtKB-KW"/>
</dbReference>
<dbReference type="InterPro" id="IPR015517">
    <property type="entry name" value="dCMP_deaminase-rel"/>
</dbReference>
<sequence length="202" mass="22892">RNIYRLLDDLVVQQTTKRSSYLDWEEYFMATAFLAAKRSKDPVTQVGACIVNEDKHIVGIGYNGMPRGCSDDDFEWGRGENNRLESKYLYAYHAETNAILNKNSANVKNCTLYVMLFPCSECAKLIIQSGITKVVHVSDKDNGHAFYEASEKMLLAAGVTIEKYTRERQNVVIDFTKIDRIQHEESAGTSKRTSETADVETK</sequence>
<keyword evidence="6" id="KW-0862">Zinc</keyword>